<feature type="region of interest" description="Disordered" evidence="1">
    <location>
        <begin position="1"/>
        <end position="20"/>
    </location>
</feature>
<dbReference type="InterPro" id="IPR008889">
    <property type="entry name" value="VQ"/>
</dbReference>
<feature type="region of interest" description="Disordered" evidence="1">
    <location>
        <begin position="52"/>
        <end position="81"/>
    </location>
</feature>
<feature type="domain" description="VQ" evidence="2">
    <location>
        <begin position="32"/>
        <end position="57"/>
    </location>
</feature>
<feature type="compositionally biased region" description="Low complexity" evidence="1">
    <location>
        <begin position="9"/>
        <end position="20"/>
    </location>
</feature>
<dbReference type="InterPro" id="IPR039608">
    <property type="entry name" value="VQ_1/10"/>
</dbReference>
<evidence type="ECO:0000259" key="2">
    <source>
        <dbReference type="Pfam" id="PF05678"/>
    </source>
</evidence>
<reference evidence="3" key="2">
    <citation type="submission" date="2020-07" db="EMBL/GenBank/DDBJ databases">
        <authorList>
            <person name="Vera ALvarez R."/>
            <person name="Arias-Moreno D.M."/>
            <person name="Jimenez-Jacinto V."/>
            <person name="Jimenez-Bremont J.F."/>
            <person name="Swaminathan K."/>
            <person name="Moose S.P."/>
            <person name="Guerrero-Gonzalez M.L."/>
            <person name="Marino-Ramirez L."/>
            <person name="Landsman D."/>
            <person name="Rodriguez-Kessler M."/>
            <person name="Delgado-Sanchez P."/>
        </authorList>
    </citation>
    <scope>NUCLEOTIDE SEQUENCE</scope>
    <source>
        <tissue evidence="3">Cladode</tissue>
    </source>
</reference>
<feature type="compositionally biased region" description="Basic and acidic residues" evidence="1">
    <location>
        <begin position="68"/>
        <end position="79"/>
    </location>
</feature>
<accession>A0A7C9DKT2</accession>
<evidence type="ECO:0000256" key="1">
    <source>
        <dbReference type="SAM" id="MobiDB-lite"/>
    </source>
</evidence>
<protein>
    <recommendedName>
        <fullName evidence="2">VQ domain-containing protein</fullName>
    </recommendedName>
</protein>
<dbReference type="AlphaFoldDB" id="A0A7C9DKT2"/>
<proteinExistence type="predicted"/>
<sequence length="123" mass="13702">MMPSRKKLSNSSFSSPSANNNLVREPMKVVYIQTQYVETDAVSFKSVVQNLTGKDSTAGAPPPPAAEHAARREKIKDSKQQCLGAESQQQSLLMRDLSAREFDRLLKELPAFDELQKLLSFDS</sequence>
<organism evidence="3">
    <name type="scientific">Opuntia streptacantha</name>
    <name type="common">Prickly pear cactus</name>
    <name type="synonym">Opuntia cardona</name>
    <dbReference type="NCBI Taxonomy" id="393608"/>
    <lineage>
        <taxon>Eukaryota</taxon>
        <taxon>Viridiplantae</taxon>
        <taxon>Streptophyta</taxon>
        <taxon>Embryophyta</taxon>
        <taxon>Tracheophyta</taxon>
        <taxon>Spermatophyta</taxon>
        <taxon>Magnoliopsida</taxon>
        <taxon>eudicotyledons</taxon>
        <taxon>Gunneridae</taxon>
        <taxon>Pentapetalae</taxon>
        <taxon>Caryophyllales</taxon>
        <taxon>Cactineae</taxon>
        <taxon>Cactaceae</taxon>
        <taxon>Opuntioideae</taxon>
        <taxon>Opuntia</taxon>
    </lineage>
</organism>
<name>A0A7C9DKT2_OPUST</name>
<reference evidence="3" key="1">
    <citation type="journal article" date="2013" name="J. Plant Res.">
        <title>Effect of fungi and light on seed germination of three Opuntia species from semiarid lands of central Mexico.</title>
        <authorList>
            <person name="Delgado-Sanchez P."/>
            <person name="Jimenez-Bremont J.F."/>
            <person name="Guerrero-Gonzalez Mde L."/>
            <person name="Flores J."/>
        </authorList>
    </citation>
    <scope>NUCLEOTIDE SEQUENCE</scope>
    <source>
        <tissue evidence="3">Cladode</tissue>
    </source>
</reference>
<dbReference type="EMBL" id="GISG01143184">
    <property type="protein sequence ID" value="MBA4645661.1"/>
    <property type="molecule type" value="Transcribed_RNA"/>
</dbReference>
<dbReference type="PANTHER" id="PTHR34777:SF1">
    <property type="entry name" value="VQ MOTIF-CONTAINING PROTEIN 10"/>
    <property type="match status" value="1"/>
</dbReference>
<dbReference type="PANTHER" id="PTHR34777">
    <property type="entry name" value="VQ MOTIF-CONTAINING PROTEIN 10"/>
    <property type="match status" value="1"/>
</dbReference>
<dbReference type="Pfam" id="PF05678">
    <property type="entry name" value="VQ"/>
    <property type="match status" value="1"/>
</dbReference>
<evidence type="ECO:0000313" key="3">
    <source>
        <dbReference type="EMBL" id="MBA4645661.1"/>
    </source>
</evidence>